<proteinExistence type="predicted"/>
<dbReference type="Proteomes" id="UP000678393">
    <property type="component" value="Unassembled WGS sequence"/>
</dbReference>
<evidence type="ECO:0000313" key="1">
    <source>
        <dbReference type="EMBL" id="CAG5126366.1"/>
    </source>
</evidence>
<evidence type="ECO:0000313" key="2">
    <source>
        <dbReference type="Proteomes" id="UP000678393"/>
    </source>
</evidence>
<dbReference type="EMBL" id="CAJHNH020002336">
    <property type="protein sequence ID" value="CAG5126366.1"/>
    <property type="molecule type" value="Genomic_DNA"/>
</dbReference>
<comment type="caution">
    <text evidence="1">The sequence shown here is derived from an EMBL/GenBank/DDBJ whole genome shotgun (WGS) entry which is preliminary data.</text>
</comment>
<accession>A0A8S3ZGY4</accession>
<keyword evidence="2" id="KW-1185">Reference proteome</keyword>
<sequence length="126" mass="14330">MASRAKMFKALVAVAAVVGVILASTIRTNLSWNVSSLIYETNWSPITSRQRENYWTIPGDSLPLLPGANSSIEIYIDLKKFREQVIKQHKECQGLREYPSSMFKSQPSNTTKFTADMDRKRIELAF</sequence>
<protein>
    <submittedName>
        <fullName evidence="1">Uncharacterized protein</fullName>
    </submittedName>
</protein>
<dbReference type="AlphaFoldDB" id="A0A8S3ZGY4"/>
<name>A0A8S3ZGY4_9EUPU</name>
<feature type="non-terminal residue" evidence="1">
    <location>
        <position position="1"/>
    </location>
</feature>
<organism evidence="1 2">
    <name type="scientific">Candidula unifasciata</name>
    <dbReference type="NCBI Taxonomy" id="100452"/>
    <lineage>
        <taxon>Eukaryota</taxon>
        <taxon>Metazoa</taxon>
        <taxon>Spiralia</taxon>
        <taxon>Lophotrochozoa</taxon>
        <taxon>Mollusca</taxon>
        <taxon>Gastropoda</taxon>
        <taxon>Heterobranchia</taxon>
        <taxon>Euthyneura</taxon>
        <taxon>Panpulmonata</taxon>
        <taxon>Eupulmonata</taxon>
        <taxon>Stylommatophora</taxon>
        <taxon>Helicina</taxon>
        <taxon>Helicoidea</taxon>
        <taxon>Geomitridae</taxon>
        <taxon>Candidula</taxon>
    </lineage>
</organism>
<reference evidence="1" key="1">
    <citation type="submission" date="2021-04" db="EMBL/GenBank/DDBJ databases">
        <authorList>
            <consortium name="Molecular Ecology Group"/>
        </authorList>
    </citation>
    <scope>NUCLEOTIDE SEQUENCE</scope>
</reference>
<gene>
    <name evidence="1" type="ORF">CUNI_LOCUS11924</name>
</gene>